<protein>
    <submittedName>
        <fullName evidence="2">Uncharacterized protein</fullName>
    </submittedName>
</protein>
<reference evidence="2 3" key="1">
    <citation type="submission" date="2017-05" db="EMBL/GenBank/DDBJ databases">
        <title>The Genome Sequence of Enterococcus sp. 10A9_DIV0425.</title>
        <authorList>
            <consortium name="The Broad Institute Genomics Platform"/>
            <consortium name="The Broad Institute Genomic Center for Infectious Diseases"/>
            <person name="Earl A."/>
            <person name="Manson A."/>
            <person name="Schwartman J."/>
            <person name="Gilmore M."/>
            <person name="Abouelleil A."/>
            <person name="Cao P."/>
            <person name="Chapman S."/>
            <person name="Cusick C."/>
            <person name="Shea T."/>
            <person name="Young S."/>
            <person name="Neafsey D."/>
            <person name="Nusbaum C."/>
            <person name="Birren B."/>
        </authorList>
    </citation>
    <scope>NUCLEOTIDE SEQUENCE [LARGE SCALE GENOMIC DNA]</scope>
    <source>
        <strain evidence="2 3">10A9_DIV0425</strain>
    </source>
</reference>
<evidence type="ECO:0000256" key="1">
    <source>
        <dbReference type="SAM" id="Phobius"/>
    </source>
</evidence>
<sequence length="30" mass="3662">MFIEVTVGFKNLARFFLLPYTSLFRLYVLY</sequence>
<name>A0A2C9XSK8_9ENTE</name>
<keyword evidence="1" id="KW-1133">Transmembrane helix</keyword>
<proteinExistence type="predicted"/>
<keyword evidence="3" id="KW-1185">Reference proteome</keyword>
<gene>
    <name evidence="2" type="ORF">A5844_000627</name>
</gene>
<feature type="non-terminal residue" evidence="2">
    <location>
        <position position="30"/>
    </location>
</feature>
<feature type="transmembrane region" description="Helical" evidence="1">
    <location>
        <begin position="12"/>
        <end position="29"/>
    </location>
</feature>
<keyword evidence="1" id="KW-0812">Transmembrane</keyword>
<dbReference type="AlphaFoldDB" id="A0A2C9XSK8"/>
<comment type="caution">
    <text evidence="2">The sequence shown here is derived from an EMBL/GenBank/DDBJ whole genome shotgun (WGS) entry which is preliminary data.</text>
</comment>
<keyword evidence="1" id="KW-0472">Membrane</keyword>
<evidence type="ECO:0000313" key="2">
    <source>
        <dbReference type="EMBL" id="OTP12394.1"/>
    </source>
</evidence>
<dbReference type="Proteomes" id="UP000194933">
    <property type="component" value="Unassembled WGS sequence"/>
</dbReference>
<organism evidence="2 3">
    <name type="scientific">Candidatus Enterococcus wittei</name>
    <dbReference type="NCBI Taxonomy" id="1987383"/>
    <lineage>
        <taxon>Bacteria</taxon>
        <taxon>Bacillati</taxon>
        <taxon>Bacillota</taxon>
        <taxon>Bacilli</taxon>
        <taxon>Lactobacillales</taxon>
        <taxon>Enterococcaceae</taxon>
        <taxon>Enterococcus</taxon>
    </lineage>
</organism>
<accession>A0A2C9XSK8</accession>
<evidence type="ECO:0000313" key="3">
    <source>
        <dbReference type="Proteomes" id="UP000194933"/>
    </source>
</evidence>
<dbReference type="EMBL" id="NGMO01000001">
    <property type="protein sequence ID" value="OTP12394.1"/>
    <property type="molecule type" value="Genomic_DNA"/>
</dbReference>